<proteinExistence type="inferred from homology"/>
<evidence type="ECO:0000256" key="7">
    <source>
        <dbReference type="ARBA" id="ARBA00023002"/>
    </source>
</evidence>
<comment type="similarity">
    <text evidence="2 12">Belongs to the cytochrome P450 family.</text>
</comment>
<evidence type="ECO:0000256" key="4">
    <source>
        <dbReference type="ARBA" id="ARBA00022692"/>
    </source>
</evidence>
<dbReference type="PRINTS" id="PR00463">
    <property type="entry name" value="EP450I"/>
</dbReference>
<evidence type="ECO:0000256" key="12">
    <source>
        <dbReference type="RuleBase" id="RU000461"/>
    </source>
</evidence>
<dbReference type="AlphaFoldDB" id="A0A443NYW2"/>
<evidence type="ECO:0000256" key="6">
    <source>
        <dbReference type="ARBA" id="ARBA00022989"/>
    </source>
</evidence>
<comment type="caution">
    <text evidence="13">The sequence shown here is derived from an EMBL/GenBank/DDBJ whole genome shotgun (WGS) entry which is preliminary data.</text>
</comment>
<dbReference type="InterPro" id="IPR001128">
    <property type="entry name" value="Cyt_P450"/>
</dbReference>
<reference evidence="13 14" key="1">
    <citation type="journal article" date="2019" name="Nat. Plants">
        <title>Stout camphor tree genome fills gaps in understanding of flowering plant genome evolution.</title>
        <authorList>
            <person name="Chaw S.M."/>
            <person name="Liu Y.C."/>
            <person name="Wu Y.W."/>
            <person name="Wang H.Y."/>
            <person name="Lin C.I."/>
            <person name="Wu C.S."/>
            <person name="Ke H.M."/>
            <person name="Chang L.Y."/>
            <person name="Hsu C.Y."/>
            <person name="Yang H.T."/>
            <person name="Sudianto E."/>
            <person name="Hsu M.H."/>
            <person name="Wu K.P."/>
            <person name="Wang L.N."/>
            <person name="Leebens-Mack J.H."/>
            <person name="Tsai I.J."/>
        </authorList>
    </citation>
    <scope>NUCLEOTIDE SEQUENCE [LARGE SCALE GENOMIC DNA]</scope>
    <source>
        <strain evidence="14">cv. Chaw 1501</strain>
        <tissue evidence="13">Young leaves</tissue>
    </source>
</reference>
<evidence type="ECO:0000256" key="8">
    <source>
        <dbReference type="ARBA" id="ARBA00023004"/>
    </source>
</evidence>
<evidence type="ECO:0000256" key="11">
    <source>
        <dbReference type="PIRSR" id="PIRSR602401-1"/>
    </source>
</evidence>
<dbReference type="GO" id="GO:0016020">
    <property type="term" value="C:membrane"/>
    <property type="evidence" value="ECO:0007669"/>
    <property type="project" value="UniProtKB-SubCell"/>
</dbReference>
<dbReference type="CDD" id="cd11064">
    <property type="entry name" value="CYP86A"/>
    <property type="match status" value="1"/>
</dbReference>
<sequence length="528" mass="60770">MEGMKELLLNGAMAHAKISDIAMALMGLFAFSAIVQRLTNKGPMMWPIMGIIPTLFFHVHRIYDWTTEVLISCGGTFTYRGMWMGGAHGSMTVDPSNIEYMLKTRFSNFPKGWYYRERFSDLLGDGIFNADDAIWKEQRRVATLEMHSSRFINYSAKTIQDLVHNKLLKLIEKLAKSNDRINLQEVFLRFTFDNICTAAFGVDPGCLALHLPRVPFAKAFEEATELTLFRFMVPPFVWKLMKFFNIGSEKRLKEAVRVVHEFAEKTVVDRRVEWRKFGGLDDRSDLLSRLIEAQEGMNDRFSDKFLKDFCISFILAGRDTSSVALSWFFWLLHTHTHVERQILCEITEIINNMRGVKDMSDVVFGVDELKKMDYLQAALSESLRLYPSVPIDFKEALEDDIFPDGTPVYKGDRVIYSIFSMARCEAIWGKDCMEFKPERWMRDGQFATESQFKYPVFNAGPRLCVGKKFAYMQMKMVAASILLRYSVSVVEGQDVVPKMTTTLYMKNGMLVTFKPRVFPSSNPPVFTA</sequence>
<dbReference type="PANTHER" id="PTHR24296">
    <property type="entry name" value="CYTOCHROME P450"/>
    <property type="match status" value="1"/>
</dbReference>
<dbReference type="FunFam" id="1.10.630.10:FF:000044">
    <property type="entry name" value="Cytochrome P450"/>
    <property type="match status" value="1"/>
</dbReference>
<dbReference type="InterPro" id="IPR036396">
    <property type="entry name" value="Cyt_P450_sf"/>
</dbReference>
<dbReference type="GO" id="GO:0005506">
    <property type="term" value="F:iron ion binding"/>
    <property type="evidence" value="ECO:0007669"/>
    <property type="project" value="InterPro"/>
</dbReference>
<dbReference type="PRINTS" id="PR00385">
    <property type="entry name" value="P450"/>
</dbReference>
<dbReference type="Gene3D" id="1.10.630.10">
    <property type="entry name" value="Cytochrome P450"/>
    <property type="match status" value="1"/>
</dbReference>
<dbReference type="Proteomes" id="UP000283530">
    <property type="component" value="Unassembled WGS sequence"/>
</dbReference>
<dbReference type="GO" id="GO:0016705">
    <property type="term" value="F:oxidoreductase activity, acting on paired donors, with incorporation or reduction of molecular oxygen"/>
    <property type="evidence" value="ECO:0007669"/>
    <property type="project" value="InterPro"/>
</dbReference>
<dbReference type="InterPro" id="IPR002401">
    <property type="entry name" value="Cyt_P450_E_grp-I"/>
</dbReference>
<protein>
    <submittedName>
        <fullName evidence="13">Cytochrome P450 86B1-like protein</fullName>
    </submittedName>
</protein>
<dbReference type="GO" id="GO:0006629">
    <property type="term" value="P:lipid metabolic process"/>
    <property type="evidence" value="ECO:0007669"/>
    <property type="project" value="UniProtKB-ARBA"/>
</dbReference>
<dbReference type="EMBL" id="QPKB01000004">
    <property type="protein sequence ID" value="RWR83689.1"/>
    <property type="molecule type" value="Genomic_DNA"/>
</dbReference>
<dbReference type="GO" id="GO:0020037">
    <property type="term" value="F:heme binding"/>
    <property type="evidence" value="ECO:0007669"/>
    <property type="project" value="InterPro"/>
</dbReference>
<keyword evidence="3 11" id="KW-0349">Heme</keyword>
<evidence type="ECO:0000256" key="3">
    <source>
        <dbReference type="ARBA" id="ARBA00022617"/>
    </source>
</evidence>
<evidence type="ECO:0000256" key="5">
    <source>
        <dbReference type="ARBA" id="ARBA00022723"/>
    </source>
</evidence>
<dbReference type="PROSITE" id="PS00086">
    <property type="entry name" value="CYTOCHROME_P450"/>
    <property type="match status" value="1"/>
</dbReference>
<evidence type="ECO:0000313" key="14">
    <source>
        <dbReference type="Proteomes" id="UP000283530"/>
    </source>
</evidence>
<keyword evidence="8 11" id="KW-0408">Iron</keyword>
<keyword evidence="7 12" id="KW-0560">Oxidoreductase</keyword>
<name>A0A443NYW2_9MAGN</name>
<keyword evidence="5 11" id="KW-0479">Metal-binding</keyword>
<evidence type="ECO:0000256" key="2">
    <source>
        <dbReference type="ARBA" id="ARBA00010617"/>
    </source>
</evidence>
<accession>A0A443NYW2</accession>
<gene>
    <name evidence="13" type="ORF">CKAN_01245000</name>
</gene>
<evidence type="ECO:0000256" key="10">
    <source>
        <dbReference type="ARBA" id="ARBA00023136"/>
    </source>
</evidence>
<dbReference type="SUPFAM" id="SSF48264">
    <property type="entry name" value="Cytochrome P450"/>
    <property type="match status" value="1"/>
</dbReference>
<keyword evidence="14" id="KW-1185">Reference proteome</keyword>
<keyword evidence="4" id="KW-0812">Transmembrane</keyword>
<comment type="subcellular location">
    <subcellularLocation>
        <location evidence="1">Membrane</location>
        <topology evidence="1">Single-pass membrane protein</topology>
    </subcellularLocation>
</comment>
<keyword evidence="10" id="KW-0472">Membrane</keyword>
<keyword evidence="9 12" id="KW-0503">Monooxygenase</keyword>
<dbReference type="OrthoDB" id="1470350at2759"/>
<dbReference type="InterPro" id="IPR017972">
    <property type="entry name" value="Cyt_P450_CS"/>
</dbReference>
<organism evidence="13 14">
    <name type="scientific">Cinnamomum micranthum f. kanehirae</name>
    <dbReference type="NCBI Taxonomy" id="337451"/>
    <lineage>
        <taxon>Eukaryota</taxon>
        <taxon>Viridiplantae</taxon>
        <taxon>Streptophyta</taxon>
        <taxon>Embryophyta</taxon>
        <taxon>Tracheophyta</taxon>
        <taxon>Spermatophyta</taxon>
        <taxon>Magnoliopsida</taxon>
        <taxon>Magnoliidae</taxon>
        <taxon>Laurales</taxon>
        <taxon>Lauraceae</taxon>
        <taxon>Cinnamomum</taxon>
    </lineage>
</organism>
<dbReference type="Pfam" id="PF00067">
    <property type="entry name" value="p450"/>
    <property type="match status" value="1"/>
</dbReference>
<dbReference type="GO" id="GO:0004497">
    <property type="term" value="F:monooxygenase activity"/>
    <property type="evidence" value="ECO:0007669"/>
    <property type="project" value="UniProtKB-KW"/>
</dbReference>
<evidence type="ECO:0000256" key="9">
    <source>
        <dbReference type="ARBA" id="ARBA00023033"/>
    </source>
</evidence>
<feature type="binding site" description="axial binding residue" evidence="11">
    <location>
        <position position="464"/>
    </location>
    <ligand>
        <name>heme</name>
        <dbReference type="ChEBI" id="CHEBI:30413"/>
    </ligand>
    <ligandPart>
        <name>Fe</name>
        <dbReference type="ChEBI" id="CHEBI:18248"/>
    </ligandPart>
</feature>
<evidence type="ECO:0000256" key="1">
    <source>
        <dbReference type="ARBA" id="ARBA00004167"/>
    </source>
</evidence>
<dbReference type="STRING" id="337451.A0A443NYW2"/>
<evidence type="ECO:0000313" key="13">
    <source>
        <dbReference type="EMBL" id="RWR83689.1"/>
    </source>
</evidence>
<keyword evidence="6" id="KW-1133">Transmembrane helix</keyword>
<comment type="cofactor">
    <cofactor evidence="11">
        <name>heme</name>
        <dbReference type="ChEBI" id="CHEBI:30413"/>
    </cofactor>
</comment>